<dbReference type="SUPFAM" id="SSF52540">
    <property type="entry name" value="P-loop containing nucleoside triphosphate hydrolases"/>
    <property type="match status" value="1"/>
</dbReference>
<dbReference type="AlphaFoldDB" id="A0A839EEX1"/>
<dbReference type="InterPro" id="IPR038727">
    <property type="entry name" value="NadR/Ttd14_AAA_dom"/>
</dbReference>
<feature type="domain" description="NadR/Ttd14 AAA" evidence="1">
    <location>
        <begin position="9"/>
        <end position="172"/>
    </location>
</feature>
<dbReference type="Pfam" id="PF13521">
    <property type="entry name" value="AAA_28"/>
    <property type="match status" value="1"/>
</dbReference>
<sequence length="184" mass="20785">MHRNNDRYVILTGGPGAGKTTLIAALKERGHATAPEAGRAIIQDYQVIDGPALPWRDKALFAELMLSWEMRSYAAAAEQQGTVFFDRGVPDVLGYLDLTGIPVPEHTRQAAKLFRYNPTVFILPPWPEIFEQDTERKQTIEEAELTYNALATAYVQSGYHLVEVPRQSIAERVDFILAYLDHRR</sequence>
<name>A0A839EEX1_9HYPH</name>
<comment type="caution">
    <text evidence="2">The sequence shown here is derived from an EMBL/GenBank/DDBJ whole genome shotgun (WGS) entry which is preliminary data.</text>
</comment>
<protein>
    <submittedName>
        <fullName evidence="2">Putative ATPase</fullName>
    </submittedName>
</protein>
<proteinExistence type="predicted"/>
<evidence type="ECO:0000313" key="3">
    <source>
        <dbReference type="Proteomes" id="UP000549052"/>
    </source>
</evidence>
<dbReference type="EMBL" id="JACGXN010000002">
    <property type="protein sequence ID" value="MBA8878673.1"/>
    <property type="molecule type" value="Genomic_DNA"/>
</dbReference>
<dbReference type="InterPro" id="IPR027417">
    <property type="entry name" value="P-loop_NTPase"/>
</dbReference>
<accession>A0A839EEX1</accession>
<gene>
    <name evidence="2" type="ORF">FHW16_002385</name>
</gene>
<dbReference type="Proteomes" id="UP000549052">
    <property type="component" value="Unassembled WGS sequence"/>
</dbReference>
<keyword evidence="3" id="KW-1185">Reference proteome</keyword>
<organism evidence="2 3">
    <name type="scientific">Phyllobacterium myrsinacearum</name>
    <dbReference type="NCBI Taxonomy" id="28101"/>
    <lineage>
        <taxon>Bacteria</taxon>
        <taxon>Pseudomonadati</taxon>
        <taxon>Pseudomonadota</taxon>
        <taxon>Alphaproteobacteria</taxon>
        <taxon>Hyphomicrobiales</taxon>
        <taxon>Phyllobacteriaceae</taxon>
        <taxon>Phyllobacterium</taxon>
    </lineage>
</organism>
<dbReference type="Gene3D" id="3.40.50.300">
    <property type="entry name" value="P-loop containing nucleotide triphosphate hydrolases"/>
    <property type="match status" value="1"/>
</dbReference>
<reference evidence="2 3" key="1">
    <citation type="submission" date="2020-07" db="EMBL/GenBank/DDBJ databases">
        <title>Genomic Encyclopedia of Type Strains, Phase IV (KMG-V): Genome sequencing to study the core and pangenomes of soil and plant-associated prokaryotes.</title>
        <authorList>
            <person name="Whitman W."/>
        </authorList>
    </citation>
    <scope>NUCLEOTIDE SEQUENCE [LARGE SCALE GENOMIC DNA]</scope>
    <source>
        <strain evidence="2 3">AN3</strain>
    </source>
</reference>
<dbReference type="RefSeq" id="WP_182549334.1">
    <property type="nucleotide sequence ID" value="NZ_JACGXN010000002.1"/>
</dbReference>
<evidence type="ECO:0000313" key="2">
    <source>
        <dbReference type="EMBL" id="MBA8878673.1"/>
    </source>
</evidence>
<evidence type="ECO:0000259" key="1">
    <source>
        <dbReference type="Pfam" id="PF13521"/>
    </source>
</evidence>